<dbReference type="AlphaFoldDB" id="A0A7S7NTS9"/>
<sequence>MQPTPVFQSALRRFAPEPVAGALGKLLRIERLEEVVRGVRARQNAGAFPEEMLRALGVTIRVEAADMARIPATGPLVVVANHPYGLIEGAVLQAMLARVRTDVRLLANSLLGMVPELRESLILVDPFGGAARENARGMREARQWLRGGGALIVFPAGEVSHAGWGQKEIVDPPWNEGAARLARQCGAPVVPVYFSGCNSALFQIAGLVHPRLRTALLPHELLNKRDREIEARVGHAVSSEEHSTAELRRRTYWLAERKAGKPRVVRRMQPVGAAVPAEWMERELTALPPERLLASSGALRVYCVQAREASMTLREVGRLREETFRAAGEGTGRPYDLDRFDSWYDHLILWHAEKRQVAGAYRLCGADAGRELYTSTLFRFSDAFFQRLGPALELGRSFVAPEFQRGFQPLLLLWKAIGQYVVARPRYRFLFGPVSVSADYCPASRALLARFLAEHCFDGQLSQWAAARSPYRGKPSPEWPQPADVDDLDRLIRELEPDGKGVPVLVRQYLKLGGKLCGFHLDRGFGDCLDGLIVVDLERCEQKQLERYLGRAGAQAVAERAQSAAGVV</sequence>
<keyword evidence="4" id="KW-0443">Lipid metabolism</keyword>
<dbReference type="Gene3D" id="3.40.630.30">
    <property type="match status" value="1"/>
</dbReference>
<evidence type="ECO:0000259" key="6">
    <source>
        <dbReference type="SMART" id="SM00563"/>
    </source>
</evidence>
<dbReference type="PANTHER" id="PTHR37323:SF1">
    <property type="entry name" value="L-ORNITHINE N(ALPHA)-ACYLTRANSFERASE"/>
    <property type="match status" value="1"/>
</dbReference>
<dbReference type="RefSeq" id="WP_194451352.1">
    <property type="nucleotide sequence ID" value="NZ_CP063849.1"/>
</dbReference>
<keyword evidence="8" id="KW-1185">Reference proteome</keyword>
<dbReference type="InterPro" id="IPR052351">
    <property type="entry name" value="Ornithine_N-alpha-AT"/>
</dbReference>
<evidence type="ECO:0000313" key="7">
    <source>
        <dbReference type="EMBL" id="QOY89690.1"/>
    </source>
</evidence>
<dbReference type="GO" id="GO:0006629">
    <property type="term" value="P:lipid metabolic process"/>
    <property type="evidence" value="ECO:0007669"/>
    <property type="project" value="UniProtKB-KW"/>
</dbReference>
<dbReference type="CDD" id="cd07986">
    <property type="entry name" value="LPLAT_ACT14924-like"/>
    <property type="match status" value="1"/>
</dbReference>
<dbReference type="PANTHER" id="PTHR37323">
    <property type="entry name" value="GCN5-RELATED N-ACETYLTRANSFERASE"/>
    <property type="match status" value="1"/>
</dbReference>
<reference evidence="7 8" key="1">
    <citation type="submission" date="2020-10" db="EMBL/GenBank/DDBJ databases">
        <title>Complete genome sequence of Paludibaculum fermentans P105T, a facultatively anaerobic acidobacterium capable of dissimilatory Fe(III) reduction.</title>
        <authorList>
            <person name="Dedysh S.N."/>
            <person name="Beletsky A.V."/>
            <person name="Kulichevskaya I.S."/>
            <person name="Mardanov A.V."/>
            <person name="Ravin N.V."/>
        </authorList>
    </citation>
    <scope>NUCLEOTIDE SEQUENCE [LARGE SCALE GENOMIC DNA]</scope>
    <source>
        <strain evidence="7 8">P105</strain>
    </source>
</reference>
<evidence type="ECO:0000256" key="2">
    <source>
        <dbReference type="ARBA" id="ARBA00022516"/>
    </source>
</evidence>
<protein>
    <submittedName>
        <fullName evidence="7">Lysophospholipid acyltransferase family protein</fullName>
    </submittedName>
</protein>
<dbReference type="KEGG" id="pfer:IRI77_06975"/>
<name>A0A7S7NTS9_PALFE</name>
<evidence type="ECO:0000256" key="1">
    <source>
        <dbReference type="ARBA" id="ARBA00005189"/>
    </source>
</evidence>
<organism evidence="7 8">
    <name type="scientific">Paludibaculum fermentans</name>
    <dbReference type="NCBI Taxonomy" id="1473598"/>
    <lineage>
        <taxon>Bacteria</taxon>
        <taxon>Pseudomonadati</taxon>
        <taxon>Acidobacteriota</taxon>
        <taxon>Terriglobia</taxon>
        <taxon>Bryobacterales</taxon>
        <taxon>Bryobacteraceae</taxon>
        <taxon>Paludibaculum</taxon>
    </lineage>
</organism>
<keyword evidence="2" id="KW-0444">Lipid biosynthesis</keyword>
<dbReference type="Proteomes" id="UP000593892">
    <property type="component" value="Chromosome"/>
</dbReference>
<keyword evidence="5 7" id="KW-0012">Acyltransferase</keyword>
<evidence type="ECO:0000313" key="8">
    <source>
        <dbReference type="Proteomes" id="UP000593892"/>
    </source>
</evidence>
<dbReference type="InterPro" id="IPR002123">
    <property type="entry name" value="Plipid/glycerol_acylTrfase"/>
</dbReference>
<feature type="domain" description="Phospholipid/glycerol acyltransferase" evidence="6">
    <location>
        <begin position="76"/>
        <end position="197"/>
    </location>
</feature>
<dbReference type="SUPFAM" id="SSF69593">
    <property type="entry name" value="Glycerol-3-phosphate (1)-acyltransferase"/>
    <property type="match status" value="1"/>
</dbReference>
<dbReference type="Pfam" id="PF19576">
    <property type="entry name" value="Acyltransf_2"/>
    <property type="match status" value="1"/>
</dbReference>
<proteinExistence type="predicted"/>
<evidence type="ECO:0000256" key="4">
    <source>
        <dbReference type="ARBA" id="ARBA00023098"/>
    </source>
</evidence>
<accession>A0A7S7NTS9</accession>
<evidence type="ECO:0000256" key="5">
    <source>
        <dbReference type="ARBA" id="ARBA00023315"/>
    </source>
</evidence>
<keyword evidence="3 7" id="KW-0808">Transferase</keyword>
<evidence type="ECO:0000256" key="3">
    <source>
        <dbReference type="ARBA" id="ARBA00022679"/>
    </source>
</evidence>
<dbReference type="SMART" id="SM00563">
    <property type="entry name" value="PlsC"/>
    <property type="match status" value="1"/>
</dbReference>
<dbReference type="InterPro" id="IPR016181">
    <property type="entry name" value="Acyl_CoA_acyltransferase"/>
</dbReference>
<dbReference type="EMBL" id="CP063849">
    <property type="protein sequence ID" value="QOY89690.1"/>
    <property type="molecule type" value="Genomic_DNA"/>
</dbReference>
<dbReference type="GO" id="GO:0016746">
    <property type="term" value="F:acyltransferase activity"/>
    <property type="evidence" value="ECO:0007669"/>
    <property type="project" value="UniProtKB-KW"/>
</dbReference>
<gene>
    <name evidence="7" type="ORF">IRI77_06975</name>
</gene>
<dbReference type="SUPFAM" id="SSF55729">
    <property type="entry name" value="Acyl-CoA N-acyltransferases (Nat)"/>
    <property type="match status" value="1"/>
</dbReference>
<dbReference type="InterPro" id="IPR045746">
    <property type="entry name" value="ACT14924-like_Acyltransf_dom"/>
</dbReference>
<dbReference type="Pfam" id="PF13444">
    <property type="entry name" value="Acetyltransf_5"/>
    <property type="match status" value="1"/>
</dbReference>
<comment type="pathway">
    <text evidence="1">Lipid metabolism.</text>
</comment>